<dbReference type="PANTHER" id="PTHR44688">
    <property type="entry name" value="DNA-BINDING TRANSCRIPTIONAL ACTIVATOR DEVR_DOSR"/>
    <property type="match status" value="1"/>
</dbReference>
<gene>
    <name evidence="5" type="ORF">CDQ91_18400</name>
</gene>
<keyword evidence="2" id="KW-0238">DNA-binding</keyword>
<sequence>MADLIADLKNYSETVAQQHDLKAVTLQVVDRSRADQKMMQIAEFSIPAEANWSYREGGVHLEDPFTSIEVKEMPELLEDEALLSLDDPRIWAKAVNAPAWRYHIERFCLQVEGVSVRRLRKGIYLVAAFLRDSDRTYAAPPPRQLLQETSYNMHNMMCTHLLTGAIKSNAGLLGLRSVLEPEEPAPASALDVLSARELEVARHVVLGCQTKEVAYRMCLSKFTVDNHLRRIYSKLGIHNRTELTRLIN</sequence>
<dbReference type="GO" id="GO:0003677">
    <property type="term" value="F:DNA binding"/>
    <property type="evidence" value="ECO:0007669"/>
    <property type="project" value="UniProtKB-KW"/>
</dbReference>
<name>A0A246JIT0_9SPHN</name>
<dbReference type="PRINTS" id="PR00038">
    <property type="entry name" value="HTHLUXR"/>
</dbReference>
<organism evidence="5 6">
    <name type="scientific">Sphingopyxis witflariensis</name>
    <dbReference type="NCBI Taxonomy" id="173675"/>
    <lineage>
        <taxon>Bacteria</taxon>
        <taxon>Pseudomonadati</taxon>
        <taxon>Pseudomonadota</taxon>
        <taxon>Alphaproteobacteria</taxon>
        <taxon>Sphingomonadales</taxon>
        <taxon>Sphingomonadaceae</taxon>
        <taxon>Sphingopyxis</taxon>
    </lineage>
</organism>
<dbReference type="OrthoDB" id="9782896at2"/>
<dbReference type="RefSeq" id="WP_088474164.1">
    <property type="nucleotide sequence ID" value="NZ_NISJ01000013.1"/>
</dbReference>
<evidence type="ECO:0000259" key="4">
    <source>
        <dbReference type="PROSITE" id="PS50043"/>
    </source>
</evidence>
<protein>
    <recommendedName>
        <fullName evidence="4">HTH luxR-type domain-containing protein</fullName>
    </recommendedName>
</protein>
<dbReference type="Proteomes" id="UP000197097">
    <property type="component" value="Unassembled WGS sequence"/>
</dbReference>
<dbReference type="GO" id="GO:0006355">
    <property type="term" value="P:regulation of DNA-templated transcription"/>
    <property type="evidence" value="ECO:0007669"/>
    <property type="project" value="InterPro"/>
</dbReference>
<dbReference type="EMBL" id="NISJ01000013">
    <property type="protein sequence ID" value="OWQ92423.1"/>
    <property type="molecule type" value="Genomic_DNA"/>
</dbReference>
<dbReference type="SUPFAM" id="SSF46894">
    <property type="entry name" value="C-terminal effector domain of the bipartite response regulators"/>
    <property type="match status" value="1"/>
</dbReference>
<evidence type="ECO:0000256" key="2">
    <source>
        <dbReference type="ARBA" id="ARBA00023125"/>
    </source>
</evidence>
<accession>A0A246JIT0</accession>
<proteinExistence type="predicted"/>
<dbReference type="InterPro" id="IPR000792">
    <property type="entry name" value="Tscrpt_reg_LuxR_C"/>
</dbReference>
<dbReference type="SMART" id="SM00421">
    <property type="entry name" value="HTH_LUXR"/>
    <property type="match status" value="1"/>
</dbReference>
<dbReference type="PROSITE" id="PS50043">
    <property type="entry name" value="HTH_LUXR_2"/>
    <property type="match status" value="1"/>
</dbReference>
<dbReference type="Gene3D" id="1.10.10.10">
    <property type="entry name" value="Winged helix-like DNA-binding domain superfamily/Winged helix DNA-binding domain"/>
    <property type="match status" value="1"/>
</dbReference>
<evidence type="ECO:0000256" key="1">
    <source>
        <dbReference type="ARBA" id="ARBA00023015"/>
    </source>
</evidence>
<dbReference type="Pfam" id="PF00196">
    <property type="entry name" value="GerE"/>
    <property type="match status" value="1"/>
</dbReference>
<dbReference type="CDD" id="cd06170">
    <property type="entry name" value="LuxR_C_like"/>
    <property type="match status" value="1"/>
</dbReference>
<dbReference type="PROSITE" id="PS00622">
    <property type="entry name" value="HTH_LUXR_1"/>
    <property type="match status" value="1"/>
</dbReference>
<keyword evidence="6" id="KW-1185">Reference proteome</keyword>
<dbReference type="InterPro" id="IPR016032">
    <property type="entry name" value="Sig_transdc_resp-reg_C-effctor"/>
</dbReference>
<evidence type="ECO:0000313" key="5">
    <source>
        <dbReference type="EMBL" id="OWQ92423.1"/>
    </source>
</evidence>
<evidence type="ECO:0000313" key="6">
    <source>
        <dbReference type="Proteomes" id="UP000197097"/>
    </source>
</evidence>
<feature type="domain" description="HTH luxR-type" evidence="4">
    <location>
        <begin position="186"/>
        <end position="248"/>
    </location>
</feature>
<dbReference type="PANTHER" id="PTHR44688:SF16">
    <property type="entry name" value="DNA-BINDING TRANSCRIPTIONAL ACTIVATOR DEVR_DOSR"/>
    <property type="match status" value="1"/>
</dbReference>
<keyword evidence="3" id="KW-0804">Transcription</keyword>
<keyword evidence="1" id="KW-0805">Transcription regulation</keyword>
<comment type="caution">
    <text evidence="5">The sequence shown here is derived from an EMBL/GenBank/DDBJ whole genome shotgun (WGS) entry which is preliminary data.</text>
</comment>
<dbReference type="AlphaFoldDB" id="A0A246JIT0"/>
<dbReference type="InterPro" id="IPR036388">
    <property type="entry name" value="WH-like_DNA-bd_sf"/>
</dbReference>
<reference evidence="5 6" key="1">
    <citation type="journal article" date="2002" name="Int. J. Syst. Evol. Microbiol.">
        <title>Sphingopyxis witflariensis sp. nov., isolated from activated sludge.</title>
        <authorList>
            <person name="Kampfer P."/>
            <person name="Witzenberger R."/>
            <person name="Denner E.B."/>
            <person name="Busse H.J."/>
            <person name="Neef A."/>
        </authorList>
    </citation>
    <scope>NUCLEOTIDE SEQUENCE [LARGE SCALE GENOMIC DNA]</scope>
    <source>
        <strain evidence="5 6">DSM 14551</strain>
    </source>
</reference>
<evidence type="ECO:0000256" key="3">
    <source>
        <dbReference type="ARBA" id="ARBA00023163"/>
    </source>
</evidence>